<gene>
    <name evidence="1" type="ORF">AVEN_222397_1</name>
</gene>
<dbReference type="AlphaFoldDB" id="A0A4Y2VDD5"/>
<evidence type="ECO:0000313" key="1">
    <source>
        <dbReference type="EMBL" id="GBO23269.1"/>
    </source>
</evidence>
<evidence type="ECO:0000313" key="2">
    <source>
        <dbReference type="Proteomes" id="UP000499080"/>
    </source>
</evidence>
<keyword evidence="2" id="KW-1185">Reference proteome</keyword>
<protein>
    <submittedName>
        <fullName evidence="1">Uncharacterized protein</fullName>
    </submittedName>
</protein>
<proteinExistence type="predicted"/>
<feature type="non-terminal residue" evidence="1">
    <location>
        <position position="1"/>
    </location>
</feature>
<comment type="caution">
    <text evidence="1">The sequence shown here is derived from an EMBL/GenBank/DDBJ whole genome shotgun (WGS) entry which is preliminary data.</text>
</comment>
<organism evidence="1 2">
    <name type="scientific">Araneus ventricosus</name>
    <name type="common">Orbweaver spider</name>
    <name type="synonym">Epeira ventricosa</name>
    <dbReference type="NCBI Taxonomy" id="182803"/>
    <lineage>
        <taxon>Eukaryota</taxon>
        <taxon>Metazoa</taxon>
        <taxon>Ecdysozoa</taxon>
        <taxon>Arthropoda</taxon>
        <taxon>Chelicerata</taxon>
        <taxon>Arachnida</taxon>
        <taxon>Araneae</taxon>
        <taxon>Araneomorphae</taxon>
        <taxon>Entelegynae</taxon>
        <taxon>Araneoidea</taxon>
        <taxon>Araneidae</taxon>
        <taxon>Araneus</taxon>
    </lineage>
</organism>
<name>A0A4Y2VDD5_ARAVE</name>
<sequence>DIGRHPSPDKRLRDCVEAQYCLTISHGYWIGIQNTDNVPEIASKYNIVTISSRIGRHLEYRTTS</sequence>
<dbReference type="EMBL" id="BGPR01046303">
    <property type="protein sequence ID" value="GBO23269.1"/>
    <property type="molecule type" value="Genomic_DNA"/>
</dbReference>
<accession>A0A4Y2VDD5</accession>
<dbReference type="Proteomes" id="UP000499080">
    <property type="component" value="Unassembled WGS sequence"/>
</dbReference>
<reference evidence="1 2" key="1">
    <citation type="journal article" date="2019" name="Sci. Rep.">
        <title>Orb-weaving spider Araneus ventricosus genome elucidates the spidroin gene catalogue.</title>
        <authorList>
            <person name="Kono N."/>
            <person name="Nakamura H."/>
            <person name="Ohtoshi R."/>
            <person name="Moran D.A.P."/>
            <person name="Shinohara A."/>
            <person name="Yoshida Y."/>
            <person name="Fujiwara M."/>
            <person name="Mori M."/>
            <person name="Tomita M."/>
            <person name="Arakawa K."/>
        </authorList>
    </citation>
    <scope>NUCLEOTIDE SEQUENCE [LARGE SCALE GENOMIC DNA]</scope>
</reference>